<keyword evidence="8" id="KW-1185">Reference proteome</keyword>
<feature type="transmembrane region" description="Helical" evidence="5">
    <location>
        <begin position="509"/>
        <end position="532"/>
    </location>
</feature>
<dbReference type="PROSITE" id="PS50835">
    <property type="entry name" value="IG_LIKE"/>
    <property type="match status" value="3"/>
</dbReference>
<proteinExistence type="predicted"/>
<protein>
    <recommendedName>
        <fullName evidence="6">Ig-like domain-containing protein</fullName>
    </recommendedName>
</protein>
<sequence length="815" mass="84913">MMCLSSGTSSPGLVWGGSGVERGRTSEEKSGGFVTRTWFTIVASRATADSTVTCSTTNASFSSGIMHTVSTTLKVNLAPLIVQLEAPGEWVSAGQQASFRCRVVGSSPPPVVQWWLGGRRLTANAPLTSVGGNVSVSTVRLTPQPGDHKVPLVCKAYSPNLAGSVLQDQLILAVHFVPVATANPSVYNITWFHNGRALRGWAWGVEVNNATLRLLNVTAAMRGLYTCVGSNPEGDGQSNALNLNVEFAPVCAVQKRRHYVVAPGGAVTVSCQVEAYPTGLTFTWALKNDSESSPIRLHSVGREEGLTGHYTLRGIKQKSVEVLCWAQNDAGTQTTPCKLTIYTQGRPGPVKNCSVNSPHGVWVPGATERRDGDGHQTAGQTRLALGTLMQNLTTTSPVFIVSGLLAGREFVLVVRATGEEGMSPPVVLTAFTLTDNAQTVIGLPAGMGDTGSSGIVGATPLSSSGSGGEDNEGSRDISSDGGGEDLWASPGENGMEAVTNEIMGMVSPLVLVLGTSLIALLLIALILVFLVMKFSSRSRQQQQDQAKKCAEVTLEENQLMSLESCRKRESLAEGESGVGEAAAMSGDERILPEDVGIKVSVEEVTTSPIPGFPVGEGLPYAGPVTSLLATHGSRGGATEWSLGSSATLPRPDARWLGRSPVMRGRLPGLRSIDTSLGSTSSICMGASQCGMGGLSGMGTLRYESRTGSFSGACDLSRVATSVGTAMLSSAHLGDITAIGQHSMTVAGVGRGVSVIGIGDFRNMGNLDMTGGVGQTLTSMLPSASTRQPLQTMTGAGDPSRAHSPQPPSGTWDTRL</sequence>
<name>A0AAW0UM63_SCYPA</name>
<dbReference type="AlphaFoldDB" id="A0AAW0UM63"/>
<dbReference type="Pfam" id="PF08205">
    <property type="entry name" value="C2-set_2"/>
    <property type="match status" value="1"/>
</dbReference>
<dbReference type="PANTHER" id="PTHR23278:SF19">
    <property type="entry name" value="OBSCURIN"/>
    <property type="match status" value="1"/>
</dbReference>
<dbReference type="EMBL" id="JARAKH010000010">
    <property type="protein sequence ID" value="KAK8400313.1"/>
    <property type="molecule type" value="Genomic_DNA"/>
</dbReference>
<feature type="domain" description="Ig-like" evidence="6">
    <location>
        <begin position="249"/>
        <end position="340"/>
    </location>
</feature>
<comment type="subcellular location">
    <subcellularLocation>
        <location evidence="1">Membrane</location>
        <topology evidence="1">Single-pass membrane protein</topology>
    </subcellularLocation>
</comment>
<feature type="region of interest" description="Disordered" evidence="4">
    <location>
        <begin position="452"/>
        <end position="492"/>
    </location>
</feature>
<dbReference type="SUPFAM" id="SSF48726">
    <property type="entry name" value="Immunoglobulin"/>
    <property type="match status" value="2"/>
</dbReference>
<evidence type="ECO:0000313" key="7">
    <source>
        <dbReference type="EMBL" id="KAK8400313.1"/>
    </source>
</evidence>
<dbReference type="InterPro" id="IPR007110">
    <property type="entry name" value="Ig-like_dom"/>
</dbReference>
<evidence type="ECO:0000256" key="1">
    <source>
        <dbReference type="ARBA" id="ARBA00004167"/>
    </source>
</evidence>
<keyword evidence="3" id="KW-1015">Disulfide bond</keyword>
<evidence type="ECO:0000256" key="2">
    <source>
        <dbReference type="ARBA" id="ARBA00023136"/>
    </source>
</evidence>
<evidence type="ECO:0000256" key="5">
    <source>
        <dbReference type="SAM" id="Phobius"/>
    </source>
</evidence>
<keyword evidence="5" id="KW-1133">Transmembrane helix</keyword>
<dbReference type="InterPro" id="IPR003599">
    <property type="entry name" value="Ig_sub"/>
</dbReference>
<comment type="caution">
    <text evidence="7">The sequence shown here is derived from an EMBL/GenBank/DDBJ whole genome shotgun (WGS) entry which is preliminary data.</text>
</comment>
<evidence type="ECO:0000256" key="4">
    <source>
        <dbReference type="SAM" id="MobiDB-lite"/>
    </source>
</evidence>
<keyword evidence="2 5" id="KW-0472">Membrane</keyword>
<dbReference type="GO" id="GO:0016020">
    <property type="term" value="C:membrane"/>
    <property type="evidence" value="ECO:0007669"/>
    <property type="project" value="UniProtKB-SubCell"/>
</dbReference>
<gene>
    <name evidence="7" type="ORF">O3P69_003185</name>
</gene>
<accession>A0AAW0UM63</accession>
<feature type="region of interest" description="Disordered" evidence="4">
    <location>
        <begin position="787"/>
        <end position="815"/>
    </location>
</feature>
<evidence type="ECO:0000313" key="8">
    <source>
        <dbReference type="Proteomes" id="UP001487740"/>
    </source>
</evidence>
<organism evidence="7 8">
    <name type="scientific">Scylla paramamosain</name>
    <name type="common">Mud crab</name>
    <dbReference type="NCBI Taxonomy" id="85552"/>
    <lineage>
        <taxon>Eukaryota</taxon>
        <taxon>Metazoa</taxon>
        <taxon>Ecdysozoa</taxon>
        <taxon>Arthropoda</taxon>
        <taxon>Crustacea</taxon>
        <taxon>Multicrustacea</taxon>
        <taxon>Malacostraca</taxon>
        <taxon>Eumalacostraca</taxon>
        <taxon>Eucarida</taxon>
        <taxon>Decapoda</taxon>
        <taxon>Pleocyemata</taxon>
        <taxon>Brachyura</taxon>
        <taxon>Eubrachyura</taxon>
        <taxon>Portunoidea</taxon>
        <taxon>Portunidae</taxon>
        <taxon>Portuninae</taxon>
        <taxon>Scylla</taxon>
    </lineage>
</organism>
<feature type="region of interest" description="Disordered" evidence="4">
    <location>
        <begin position="1"/>
        <end position="27"/>
    </location>
</feature>
<evidence type="ECO:0000256" key="3">
    <source>
        <dbReference type="ARBA" id="ARBA00023157"/>
    </source>
</evidence>
<feature type="compositionally biased region" description="Polar residues" evidence="4">
    <location>
        <begin position="1"/>
        <end position="11"/>
    </location>
</feature>
<dbReference type="PANTHER" id="PTHR23278">
    <property type="entry name" value="SIDESTEP PROTEIN"/>
    <property type="match status" value="1"/>
</dbReference>
<feature type="domain" description="Ig-like" evidence="6">
    <location>
        <begin position="79"/>
        <end position="244"/>
    </location>
</feature>
<dbReference type="InterPro" id="IPR013783">
    <property type="entry name" value="Ig-like_fold"/>
</dbReference>
<dbReference type="Proteomes" id="UP001487740">
    <property type="component" value="Unassembled WGS sequence"/>
</dbReference>
<dbReference type="InterPro" id="IPR036179">
    <property type="entry name" value="Ig-like_dom_sf"/>
</dbReference>
<evidence type="ECO:0000259" key="6">
    <source>
        <dbReference type="PROSITE" id="PS50835"/>
    </source>
</evidence>
<keyword evidence="5" id="KW-0812">Transmembrane</keyword>
<dbReference type="InterPro" id="IPR013162">
    <property type="entry name" value="CD80_C2-set"/>
</dbReference>
<dbReference type="SMART" id="SM00409">
    <property type="entry name" value="IG"/>
    <property type="match status" value="2"/>
</dbReference>
<reference evidence="7 8" key="1">
    <citation type="submission" date="2023-03" db="EMBL/GenBank/DDBJ databases">
        <title>High-quality genome of Scylla paramamosain provides insights in environmental adaptation.</title>
        <authorList>
            <person name="Zhang L."/>
        </authorList>
    </citation>
    <scope>NUCLEOTIDE SEQUENCE [LARGE SCALE GENOMIC DNA]</scope>
    <source>
        <strain evidence="7">LZ_2023a</strain>
        <tissue evidence="7">Muscle</tissue>
    </source>
</reference>
<dbReference type="Gene3D" id="2.60.40.10">
    <property type="entry name" value="Immunoglobulins"/>
    <property type="match status" value="3"/>
</dbReference>
<feature type="domain" description="Ig-like" evidence="6">
    <location>
        <begin position="1"/>
        <end position="70"/>
    </location>
</feature>